<dbReference type="AlphaFoldDB" id="A0A835AVC3"/>
<accession>A0A835AVC3</accession>
<sequence>MEPGGGGGQDRLSALPDDVLVLILLRLDTTIAGRTSILSHRWRRIWALLPELRFPADADLRLVASALAAHEAPISYLDVRSLDAVPESVEACLALAAGRLSGSLVFQNRVSPGGNAGGGGDGGTLGFDLTCLHNATAVSLDLGLLGLAVPTTGVFARLTALSLERVRFRSWWELGDAVSSPRCPCLQKLSVIYAHGLANLAIHSESLLQLKLKDLYGLQQLTIVAQVLNELDLGHCFGAPGGVVAHISTPQLVSLFWVDLHDSTSVQLGNWPRLQKLTSFIFVYGPHDSLLNHGFLRLLKQFQFIKNLHIRLVYLKQNIGNLHYALEDLTKLPCLTTLSITVNNKGHAFGASLFKVLRICSDLRMLVLALDDVSDSEVPYACPSGCVCEQPSDWKTEELTLNCLQGASIDMEGSDHQVAFVKRLFTWAVALKLMQINFDSSMSECKVMELRQTLSSFAGPETRVNFYMYENEGVKFMGTRYLLAP</sequence>
<dbReference type="SUPFAM" id="SSF81383">
    <property type="entry name" value="F-box domain"/>
    <property type="match status" value="1"/>
</dbReference>
<dbReference type="PANTHER" id="PTHR34709">
    <property type="entry name" value="OS10G0396666 PROTEIN"/>
    <property type="match status" value="1"/>
</dbReference>
<dbReference type="Gene3D" id="3.80.10.10">
    <property type="entry name" value="Ribonuclease Inhibitor"/>
    <property type="match status" value="1"/>
</dbReference>
<dbReference type="SUPFAM" id="SSF52047">
    <property type="entry name" value="RNI-like"/>
    <property type="match status" value="1"/>
</dbReference>
<reference evidence="2" key="1">
    <citation type="submission" date="2020-07" db="EMBL/GenBank/DDBJ databases">
        <title>Genome sequence and genetic diversity analysis of an under-domesticated orphan crop, white fonio (Digitaria exilis).</title>
        <authorList>
            <person name="Bennetzen J.L."/>
            <person name="Chen S."/>
            <person name="Ma X."/>
            <person name="Wang X."/>
            <person name="Yssel A.E.J."/>
            <person name="Chaluvadi S.R."/>
            <person name="Johnson M."/>
            <person name="Gangashetty P."/>
            <person name="Hamidou F."/>
            <person name="Sanogo M.D."/>
            <person name="Zwaenepoel A."/>
            <person name="Wallace J."/>
            <person name="Van De Peer Y."/>
            <person name="Van Deynze A."/>
        </authorList>
    </citation>
    <scope>NUCLEOTIDE SEQUENCE</scope>
    <source>
        <tissue evidence="2">Leaves</tissue>
    </source>
</reference>
<dbReference type="PANTHER" id="PTHR34709:SF52">
    <property type="entry name" value="OS07G0548100 PROTEIN"/>
    <property type="match status" value="1"/>
</dbReference>
<dbReference type="InterPro" id="IPR032675">
    <property type="entry name" value="LRR_dom_sf"/>
</dbReference>
<evidence type="ECO:0000313" key="3">
    <source>
        <dbReference type="Proteomes" id="UP000636709"/>
    </source>
</evidence>
<organism evidence="2 3">
    <name type="scientific">Digitaria exilis</name>
    <dbReference type="NCBI Taxonomy" id="1010633"/>
    <lineage>
        <taxon>Eukaryota</taxon>
        <taxon>Viridiplantae</taxon>
        <taxon>Streptophyta</taxon>
        <taxon>Embryophyta</taxon>
        <taxon>Tracheophyta</taxon>
        <taxon>Spermatophyta</taxon>
        <taxon>Magnoliopsida</taxon>
        <taxon>Liliopsida</taxon>
        <taxon>Poales</taxon>
        <taxon>Poaceae</taxon>
        <taxon>PACMAD clade</taxon>
        <taxon>Panicoideae</taxon>
        <taxon>Panicodae</taxon>
        <taxon>Paniceae</taxon>
        <taxon>Anthephorinae</taxon>
        <taxon>Digitaria</taxon>
    </lineage>
</organism>
<dbReference type="Proteomes" id="UP000636709">
    <property type="component" value="Unassembled WGS sequence"/>
</dbReference>
<protein>
    <recommendedName>
        <fullName evidence="1">F-box domain-containing protein</fullName>
    </recommendedName>
</protein>
<evidence type="ECO:0000313" key="2">
    <source>
        <dbReference type="EMBL" id="KAF8672856.1"/>
    </source>
</evidence>
<dbReference type="InterPro" id="IPR001810">
    <property type="entry name" value="F-box_dom"/>
</dbReference>
<keyword evidence="3" id="KW-1185">Reference proteome</keyword>
<dbReference type="EMBL" id="JACEFO010002216">
    <property type="protein sequence ID" value="KAF8672856.1"/>
    <property type="molecule type" value="Genomic_DNA"/>
</dbReference>
<gene>
    <name evidence="2" type="ORF">HU200_049194</name>
</gene>
<dbReference type="OrthoDB" id="693760at2759"/>
<dbReference type="Pfam" id="PF00646">
    <property type="entry name" value="F-box"/>
    <property type="match status" value="1"/>
</dbReference>
<dbReference type="InterPro" id="IPR055312">
    <property type="entry name" value="FBL15-like"/>
</dbReference>
<dbReference type="InterPro" id="IPR036047">
    <property type="entry name" value="F-box-like_dom_sf"/>
</dbReference>
<feature type="domain" description="F-box" evidence="1">
    <location>
        <begin position="12"/>
        <end position="49"/>
    </location>
</feature>
<proteinExistence type="predicted"/>
<name>A0A835AVC3_9POAL</name>
<evidence type="ECO:0000259" key="1">
    <source>
        <dbReference type="Pfam" id="PF00646"/>
    </source>
</evidence>
<comment type="caution">
    <text evidence="2">The sequence shown here is derived from an EMBL/GenBank/DDBJ whole genome shotgun (WGS) entry which is preliminary data.</text>
</comment>